<feature type="domain" description="SLBB" evidence="17">
    <location>
        <begin position="212"/>
        <end position="269"/>
    </location>
</feature>
<dbReference type="InterPro" id="IPR003715">
    <property type="entry name" value="Poly_export_N"/>
</dbReference>
<evidence type="ECO:0000256" key="3">
    <source>
        <dbReference type="ARBA" id="ARBA00022448"/>
    </source>
</evidence>
<keyword evidence="13" id="KW-0998">Cell outer membrane</keyword>
<evidence type="ECO:0000256" key="9">
    <source>
        <dbReference type="ARBA" id="ARBA00023065"/>
    </source>
</evidence>
<comment type="caution">
    <text evidence="18">The sequence shown here is derived from an EMBL/GenBank/DDBJ whole genome shotgun (WGS) entry which is preliminary data.</text>
</comment>
<evidence type="ECO:0000256" key="5">
    <source>
        <dbReference type="ARBA" id="ARBA00022597"/>
    </source>
</evidence>
<comment type="similarity">
    <text evidence="2">Belongs to the BexD/CtrA/VexA family.</text>
</comment>
<keyword evidence="14" id="KW-0449">Lipoprotein</keyword>
<evidence type="ECO:0000313" key="18">
    <source>
        <dbReference type="EMBL" id="RLL73029.1"/>
    </source>
</evidence>
<dbReference type="GO" id="GO:0009279">
    <property type="term" value="C:cell outer membrane"/>
    <property type="evidence" value="ECO:0007669"/>
    <property type="project" value="UniProtKB-SubCell"/>
</dbReference>
<evidence type="ECO:0000256" key="15">
    <source>
        <dbReference type="SAM" id="MobiDB-lite"/>
    </source>
</evidence>
<evidence type="ECO:0000256" key="6">
    <source>
        <dbReference type="ARBA" id="ARBA00022692"/>
    </source>
</evidence>
<keyword evidence="10" id="KW-0626">Porin</keyword>
<keyword evidence="3" id="KW-0813">Transport</keyword>
<evidence type="ECO:0000256" key="12">
    <source>
        <dbReference type="ARBA" id="ARBA00023139"/>
    </source>
</evidence>
<keyword evidence="6" id="KW-0812">Transmembrane</keyword>
<evidence type="ECO:0000256" key="11">
    <source>
        <dbReference type="ARBA" id="ARBA00023136"/>
    </source>
</evidence>
<dbReference type="Proteomes" id="UP000279673">
    <property type="component" value="Unassembled WGS sequence"/>
</dbReference>
<evidence type="ECO:0000256" key="4">
    <source>
        <dbReference type="ARBA" id="ARBA00022452"/>
    </source>
</evidence>
<evidence type="ECO:0000256" key="7">
    <source>
        <dbReference type="ARBA" id="ARBA00022729"/>
    </source>
</evidence>
<sequence length="409" mass="41997">MSFTEQSLRPIRPAALRTSSALALSLALAVACAPERRPDNLEPAATGGGFQAQYRTPGPKPKEAVALRSAAMNAETCRAPAGGTGRAAHAPAGLGGEALSRGDLLDIRIFGDTTFSGAYEVSRDGTVKLPFLGAVPAAGRGSGSVARDIGARLVAGGHYPEAPEVSVLVSDFGSVRVGVSGAVFEPHVIELGLRGDTIDTRRQEALGGSTEGRNLSAALRAAGGIRPDADLSAVRLTRGGRSYSIDMRGAIEGTAFDDVMLIAGDTVAVPSRGCFQEALMVPSPVSPPGVSLFLSNLTQPATGNAPSANGAETRQVPYGTRFLQAAINANCVGGALATSGHRSAALLSRNPLTGVSVVVERRLEDMMTRADRDDYDPYLLPGDALACYDSTVTNIADVARVIGAVAGGF</sequence>
<keyword evidence="12" id="KW-0564">Palmitate</keyword>
<gene>
    <name evidence="18" type="ORF">DYS74_01540</name>
</gene>
<dbReference type="GO" id="GO:0015288">
    <property type="term" value="F:porin activity"/>
    <property type="evidence" value="ECO:0007669"/>
    <property type="project" value="UniProtKB-KW"/>
</dbReference>
<dbReference type="Pfam" id="PF02563">
    <property type="entry name" value="Poly_export"/>
    <property type="match status" value="1"/>
</dbReference>
<dbReference type="GO" id="GO:0046930">
    <property type="term" value="C:pore complex"/>
    <property type="evidence" value="ECO:0007669"/>
    <property type="project" value="UniProtKB-KW"/>
</dbReference>
<dbReference type="AlphaFoldDB" id="A0A421BXM2"/>
<name>A0A421BXM2_9RHOB</name>
<dbReference type="InterPro" id="IPR054765">
    <property type="entry name" value="SLBB_dom"/>
</dbReference>
<feature type="domain" description="Polysaccharide export protein N-terminal" evidence="16">
    <location>
        <begin position="99"/>
        <end position="169"/>
    </location>
</feature>
<dbReference type="Gene3D" id="3.10.560.10">
    <property type="entry name" value="Outer membrane lipoprotein wza domain like"/>
    <property type="match status" value="1"/>
</dbReference>
<evidence type="ECO:0000259" key="16">
    <source>
        <dbReference type="Pfam" id="PF02563"/>
    </source>
</evidence>
<keyword evidence="8" id="KW-0625">Polysaccharide transport</keyword>
<accession>A0A421BXM2</accession>
<organism evidence="18 19">
    <name type="scientific">Paenirhodobacter hankyongi</name>
    <dbReference type="NCBI Taxonomy" id="2294033"/>
    <lineage>
        <taxon>Bacteria</taxon>
        <taxon>Pseudomonadati</taxon>
        <taxon>Pseudomonadota</taxon>
        <taxon>Alphaproteobacteria</taxon>
        <taxon>Rhodobacterales</taxon>
        <taxon>Rhodobacter group</taxon>
        <taxon>Paenirhodobacter</taxon>
    </lineage>
</organism>
<comment type="subcellular location">
    <subcellularLocation>
        <location evidence="1">Cell outer membrane</location>
        <topology evidence="1">Multi-pass membrane protein</topology>
    </subcellularLocation>
</comment>
<evidence type="ECO:0000256" key="1">
    <source>
        <dbReference type="ARBA" id="ARBA00004571"/>
    </source>
</evidence>
<keyword evidence="11" id="KW-0472">Membrane</keyword>
<keyword evidence="7" id="KW-0732">Signal</keyword>
<evidence type="ECO:0000256" key="13">
    <source>
        <dbReference type="ARBA" id="ARBA00023237"/>
    </source>
</evidence>
<keyword evidence="4" id="KW-1134">Transmembrane beta strand</keyword>
<dbReference type="GO" id="GO:0006811">
    <property type="term" value="P:monoatomic ion transport"/>
    <property type="evidence" value="ECO:0007669"/>
    <property type="project" value="UniProtKB-KW"/>
</dbReference>
<feature type="region of interest" description="Disordered" evidence="15">
    <location>
        <begin position="39"/>
        <end position="60"/>
    </location>
</feature>
<dbReference type="PANTHER" id="PTHR33619">
    <property type="entry name" value="POLYSACCHARIDE EXPORT PROTEIN GFCE-RELATED"/>
    <property type="match status" value="1"/>
</dbReference>
<keyword evidence="19" id="KW-1185">Reference proteome</keyword>
<evidence type="ECO:0000313" key="19">
    <source>
        <dbReference type="Proteomes" id="UP000279673"/>
    </source>
</evidence>
<keyword evidence="9" id="KW-0406">Ion transport</keyword>
<dbReference type="Pfam" id="PF22461">
    <property type="entry name" value="SLBB_2"/>
    <property type="match status" value="1"/>
</dbReference>
<dbReference type="PANTHER" id="PTHR33619:SF3">
    <property type="entry name" value="POLYSACCHARIDE EXPORT PROTEIN GFCE-RELATED"/>
    <property type="match status" value="1"/>
</dbReference>
<keyword evidence="5" id="KW-0762">Sugar transport</keyword>
<evidence type="ECO:0000256" key="10">
    <source>
        <dbReference type="ARBA" id="ARBA00023114"/>
    </source>
</evidence>
<evidence type="ECO:0000256" key="14">
    <source>
        <dbReference type="ARBA" id="ARBA00023288"/>
    </source>
</evidence>
<dbReference type="GO" id="GO:0015159">
    <property type="term" value="F:polysaccharide transmembrane transporter activity"/>
    <property type="evidence" value="ECO:0007669"/>
    <property type="project" value="InterPro"/>
</dbReference>
<evidence type="ECO:0000256" key="2">
    <source>
        <dbReference type="ARBA" id="ARBA00009450"/>
    </source>
</evidence>
<proteinExistence type="inferred from homology"/>
<dbReference type="InterPro" id="IPR049712">
    <property type="entry name" value="Poly_export"/>
</dbReference>
<reference evidence="18 19" key="1">
    <citation type="submission" date="2018-10" db="EMBL/GenBank/DDBJ databases">
        <title>Rhodobacter sp . BO-81.</title>
        <authorList>
            <person name="Im W.T."/>
        </authorList>
    </citation>
    <scope>NUCLEOTIDE SEQUENCE [LARGE SCALE GENOMIC DNA]</scope>
    <source>
        <strain evidence="18 19">BO-81</strain>
    </source>
</reference>
<protein>
    <submittedName>
        <fullName evidence="18">Polysaccharide export protein</fullName>
    </submittedName>
</protein>
<evidence type="ECO:0000256" key="8">
    <source>
        <dbReference type="ARBA" id="ARBA00023047"/>
    </source>
</evidence>
<evidence type="ECO:0000259" key="17">
    <source>
        <dbReference type="Pfam" id="PF22461"/>
    </source>
</evidence>
<dbReference type="EMBL" id="RCHI01000001">
    <property type="protein sequence ID" value="RLL73029.1"/>
    <property type="molecule type" value="Genomic_DNA"/>
</dbReference>